<proteinExistence type="predicted"/>
<evidence type="ECO:0000313" key="1">
    <source>
        <dbReference type="EMBL" id="SVE22737.1"/>
    </source>
</evidence>
<accession>A0A383BRH6</accession>
<name>A0A383BRH6_9ZZZZ</name>
<dbReference type="AlphaFoldDB" id="A0A383BRH6"/>
<dbReference type="EMBL" id="UINC01202773">
    <property type="protein sequence ID" value="SVE22737.1"/>
    <property type="molecule type" value="Genomic_DNA"/>
</dbReference>
<organism evidence="1">
    <name type="scientific">marine metagenome</name>
    <dbReference type="NCBI Taxonomy" id="408172"/>
    <lineage>
        <taxon>unclassified sequences</taxon>
        <taxon>metagenomes</taxon>
        <taxon>ecological metagenomes</taxon>
    </lineage>
</organism>
<protein>
    <submittedName>
        <fullName evidence="1">Uncharacterized protein</fullName>
    </submittedName>
</protein>
<sequence>MDHLIDIAFYKVEQNMKKEGVKF</sequence>
<reference evidence="1" key="1">
    <citation type="submission" date="2018-05" db="EMBL/GenBank/DDBJ databases">
        <authorList>
            <person name="Lanie J.A."/>
            <person name="Ng W.-L."/>
            <person name="Kazmierczak K.M."/>
            <person name="Andrzejewski T.M."/>
            <person name="Davidsen T.M."/>
            <person name="Wayne K.J."/>
            <person name="Tettelin H."/>
            <person name="Glass J.I."/>
            <person name="Rusch D."/>
            <person name="Podicherti R."/>
            <person name="Tsui H.-C.T."/>
            <person name="Winkler M.E."/>
        </authorList>
    </citation>
    <scope>NUCLEOTIDE SEQUENCE</scope>
</reference>
<gene>
    <name evidence="1" type="ORF">METZ01_LOCUS475591</name>
</gene>